<dbReference type="Proteomes" id="UP000250642">
    <property type="component" value="Unassembled WGS sequence"/>
</dbReference>
<evidence type="ECO:0000313" key="1">
    <source>
        <dbReference type="EMBL" id="RAW13699.1"/>
    </source>
</evidence>
<comment type="caution">
    <text evidence="1">The sequence shown here is derived from an EMBL/GenBank/DDBJ whole genome shotgun (WGS) entry which is preliminary data.</text>
</comment>
<proteinExistence type="predicted"/>
<gene>
    <name evidence="1" type="ORF">DC345_18090</name>
</gene>
<organism evidence="1 2">
    <name type="scientific">Paenibacillus taichungensis</name>
    <dbReference type="NCBI Taxonomy" id="484184"/>
    <lineage>
        <taxon>Bacteria</taxon>
        <taxon>Bacillati</taxon>
        <taxon>Bacillota</taxon>
        <taxon>Bacilli</taxon>
        <taxon>Bacillales</taxon>
        <taxon>Paenibacillaceae</taxon>
        <taxon>Paenibacillus</taxon>
    </lineage>
</organism>
<dbReference type="RefSeq" id="WP_090811624.1">
    <property type="nucleotide sequence ID" value="NZ_CP175536.1"/>
</dbReference>
<evidence type="ECO:0000313" key="2">
    <source>
        <dbReference type="Proteomes" id="UP000250642"/>
    </source>
</evidence>
<dbReference type="EMBL" id="QEVW01000011">
    <property type="protein sequence ID" value="RAW13699.1"/>
    <property type="molecule type" value="Genomic_DNA"/>
</dbReference>
<dbReference type="AlphaFoldDB" id="A0A329QPP9"/>
<protein>
    <submittedName>
        <fullName evidence="1">Uncharacterized protein</fullName>
    </submittedName>
</protein>
<sequence>MSNQQQLSLNVFEGMEKLLDEATTAGPGATVDYFRAAAYALGAQMAVVGERDKMPDFLNIVVSELSTGVEVGMLTTHGVECKLGAEINSIIRS</sequence>
<accession>A0A329QPP9</accession>
<name>A0A329QPP9_9BACL</name>
<reference evidence="1 2" key="1">
    <citation type="submission" date="2018-04" db="EMBL/GenBank/DDBJ databases">
        <title>Paenibacillus taichungensis Genome sequencing and assembly.</title>
        <authorList>
            <person name="Xu J."/>
            <person name="Rensing C."/>
            <person name="Mazhar H.S."/>
        </authorList>
    </citation>
    <scope>NUCLEOTIDE SEQUENCE [LARGE SCALE GENOMIC DNA]</scope>
    <source>
        <strain evidence="1 2">NC1</strain>
    </source>
</reference>